<proteinExistence type="predicted"/>
<dbReference type="Pfam" id="PF13585">
    <property type="entry name" value="CHU_C"/>
    <property type="match status" value="1"/>
</dbReference>
<dbReference type="RefSeq" id="WP_103289030.1">
    <property type="nucleotide sequence ID" value="NZ_CP033924.1"/>
</dbReference>
<gene>
    <name evidence="3" type="ORF">C1637_03650</name>
    <name evidence="2" type="ORF">EG342_07045</name>
</gene>
<evidence type="ECO:0000313" key="3">
    <source>
        <dbReference type="EMBL" id="PNW15530.1"/>
    </source>
</evidence>
<dbReference type="KEGG" id="clac:EG342_07045"/>
<accession>A0A3G6RTR2</accession>
<reference evidence="2 5" key="2">
    <citation type="submission" date="2018-11" db="EMBL/GenBank/DDBJ databases">
        <title>Proposal to divide the Flavobacteriaceae and reorganize its genera based on Amino Acid Identity values calculated from whole genome sequences.</title>
        <authorList>
            <person name="Nicholson A.C."/>
            <person name="Gulvik C.A."/>
            <person name="Whitney A.M."/>
            <person name="Humrighouse B.W."/>
            <person name="Bell M."/>
            <person name="Holmes B."/>
            <person name="Steigerwalt A.G."/>
            <person name="Villarma A."/>
            <person name="Sheth M."/>
            <person name="Batra D."/>
            <person name="Pryor J."/>
            <person name="Bernardet J.-F."/>
            <person name="Hugo C."/>
            <person name="Kampfer P."/>
            <person name="Newman J."/>
            <person name="McQuiston J.R."/>
        </authorList>
    </citation>
    <scope>NUCLEOTIDE SEQUENCE [LARGE SCALE GENOMIC DNA]</scope>
    <source>
        <strain evidence="2 5">KC_1864</strain>
    </source>
</reference>
<feature type="signal peptide" evidence="1">
    <location>
        <begin position="1"/>
        <end position="18"/>
    </location>
</feature>
<organism evidence="3 4">
    <name type="scientific">Chryseobacterium lactis</name>
    <dbReference type="NCBI Taxonomy" id="1241981"/>
    <lineage>
        <taxon>Bacteria</taxon>
        <taxon>Pseudomonadati</taxon>
        <taxon>Bacteroidota</taxon>
        <taxon>Flavobacteriia</taxon>
        <taxon>Flavobacteriales</taxon>
        <taxon>Weeksellaceae</taxon>
        <taxon>Chryseobacterium group</taxon>
        <taxon>Chryseobacterium</taxon>
    </lineage>
</organism>
<dbReference type="Proteomes" id="UP000279972">
    <property type="component" value="Chromosome"/>
</dbReference>
<dbReference type="EMBL" id="PPEH01000001">
    <property type="protein sequence ID" value="PNW15530.1"/>
    <property type="molecule type" value="Genomic_DNA"/>
</dbReference>
<evidence type="ECO:0000313" key="5">
    <source>
        <dbReference type="Proteomes" id="UP000279972"/>
    </source>
</evidence>
<protein>
    <submittedName>
        <fullName evidence="3">Chromophore lyase</fullName>
    </submittedName>
    <submittedName>
        <fullName evidence="2">Gliding motility-associated C-terminal domain-containing protein</fullName>
    </submittedName>
</protein>
<feature type="chain" id="PRO_5044594106" evidence="1">
    <location>
        <begin position="19"/>
        <end position="719"/>
    </location>
</feature>
<dbReference type="InterPro" id="IPR026341">
    <property type="entry name" value="T9SS_type_B"/>
</dbReference>
<name>A0A3G6RTR2_CHRLC</name>
<dbReference type="NCBIfam" id="TIGR04131">
    <property type="entry name" value="Bac_Flav_CTERM"/>
    <property type="match status" value="1"/>
</dbReference>
<evidence type="ECO:0000256" key="1">
    <source>
        <dbReference type="SAM" id="SignalP"/>
    </source>
</evidence>
<reference evidence="3 4" key="1">
    <citation type="submission" date="2018-01" db="EMBL/GenBank/DDBJ databases">
        <title>Draft genome sequences of Chryseobacterium lactis NCTC11390, Chryseobacterium oncorhynchi 701B-08, and Chryseobacterium viscerum 687B-08.</title>
        <authorList>
            <person name="Jeong J.-J."/>
            <person name="Lee Y.J."/>
            <person name="Park B."/>
            <person name="Choi I.-G."/>
            <person name="Kim K.D."/>
        </authorList>
    </citation>
    <scope>NUCLEOTIDE SEQUENCE [LARGE SCALE GENOMIC DNA]</scope>
    <source>
        <strain evidence="3 4">NCTC11390</strain>
    </source>
</reference>
<keyword evidence="5" id="KW-1185">Reference proteome</keyword>
<dbReference type="GO" id="GO:0016829">
    <property type="term" value="F:lyase activity"/>
    <property type="evidence" value="ECO:0007669"/>
    <property type="project" value="UniProtKB-KW"/>
</dbReference>
<evidence type="ECO:0000313" key="2">
    <source>
        <dbReference type="EMBL" id="AZA81681.1"/>
    </source>
</evidence>
<sequence length="719" mass="78705">MKKILLFLILFITQAVYSQSDCVSAIPICGNSDISYNPPDHGLIQEILKQHGGCLNSNENLSVWYTFTAATSGTLAFTIKPNQQTDDYDFAVYGPTSTGCAGLMEDPIQYIFKQPIRCNFSGTSGDTGLDLTMPPPAVFPVNPPGNTADMNVGSTKWSPYMNVLAGETYYLIIDNYRSTAKGFSMIWSGTASLSSAFNDPVLSPNPFITPGIPAADANDPSQVMVCGLPTQFNFSTLSAGIINGNDVNFNVSYHTNTNDALTGNNPLTIATVNGTTTYYYRVVYKDPNNPDNPINGCFITGKFKFVDASITANTATLYSCNNNGAGKAKYDLTTANVFGGAGATIKYYPTVADMNADTNEITDPVNYLSPEATVYVKVISNFGCTATTTIRLLFFATVNINDTTIENCYIDNDITRSTFDLTKATIGLPNPIPANTVIKYYKTLDDAKNQTNPILNPSAYISESTIVYVRVENDQHCYSIAKITLKVLPPVKSAVLKDKTICAENKTTLDAGPGFVSYEWSTGETTQSISNVGVGAYWVKLQTGKCFTLQEVHVRASLQPVITNIEITNNNITVTATGGVPPYKYSVDGVTWQDSNSFSGLPRGENTIYVKDTYNCTPIQITVTVPNLINAITPNGDNINDYIDYSALAYKKNLVFTVYDRYGNKLYEANRTRNFTWDGTAFGKKILTGTYWYTISWNENDKNSTETKYSGWVLVKNKE</sequence>
<keyword evidence="1" id="KW-0732">Signal</keyword>
<keyword evidence="3" id="KW-0456">Lyase</keyword>
<dbReference type="OrthoDB" id="9765926at2"/>
<dbReference type="EMBL" id="CP033924">
    <property type="protein sequence ID" value="AZA81681.1"/>
    <property type="molecule type" value="Genomic_DNA"/>
</dbReference>
<dbReference type="AlphaFoldDB" id="A0A3G6RTR2"/>
<evidence type="ECO:0000313" key="4">
    <source>
        <dbReference type="Proteomes" id="UP000236262"/>
    </source>
</evidence>
<dbReference type="Proteomes" id="UP000236262">
    <property type="component" value="Unassembled WGS sequence"/>
</dbReference>